<evidence type="ECO:0000256" key="3">
    <source>
        <dbReference type="ARBA" id="ARBA00022737"/>
    </source>
</evidence>
<dbReference type="InterPro" id="IPR038619">
    <property type="entry name" value="MraZ_sf"/>
</dbReference>
<dbReference type="CDD" id="cd16320">
    <property type="entry name" value="MraZ_N"/>
    <property type="match status" value="1"/>
</dbReference>
<sequence length="147" mass="16843">MVTFVDEYERQLDERGRIILPSKLRDSVKNTVYITQSTSEKCLHLYTEEEWCKVAEKVNQLPTATDYNAAAFVRLFFGKATAVTVDKQGRIPIAKRLIDYAGLSKEVVLVGANTRLEIWDAATWEEYQSKLSETIMMDGILKYNLNI</sequence>
<evidence type="ECO:0000256" key="7">
    <source>
        <dbReference type="HAMAP-Rule" id="MF_01008"/>
    </source>
</evidence>
<evidence type="ECO:0000313" key="9">
    <source>
        <dbReference type="EMBL" id="HIU58000.1"/>
    </source>
</evidence>
<dbReference type="GO" id="GO:0000976">
    <property type="term" value="F:transcription cis-regulatory region binding"/>
    <property type="evidence" value="ECO:0007669"/>
    <property type="project" value="TreeGrafter"/>
</dbReference>
<evidence type="ECO:0000256" key="2">
    <source>
        <dbReference type="ARBA" id="ARBA00022490"/>
    </source>
</evidence>
<evidence type="ECO:0000256" key="4">
    <source>
        <dbReference type="ARBA" id="ARBA00023015"/>
    </source>
</evidence>
<dbReference type="GO" id="GO:2000143">
    <property type="term" value="P:negative regulation of DNA-templated transcription initiation"/>
    <property type="evidence" value="ECO:0007669"/>
    <property type="project" value="TreeGrafter"/>
</dbReference>
<dbReference type="NCBIfam" id="TIGR00242">
    <property type="entry name" value="division/cell wall cluster transcriptional repressor MraZ"/>
    <property type="match status" value="1"/>
</dbReference>
<dbReference type="InterPro" id="IPR035644">
    <property type="entry name" value="MraZ_C"/>
</dbReference>
<name>A0A9D1MCT0_9FIRM</name>
<dbReference type="SUPFAM" id="SSF89447">
    <property type="entry name" value="AbrB/MazE/MraZ-like"/>
    <property type="match status" value="1"/>
</dbReference>
<dbReference type="InterPro" id="IPR037914">
    <property type="entry name" value="SpoVT-AbrB_sf"/>
</dbReference>
<evidence type="ECO:0000313" key="10">
    <source>
        <dbReference type="Proteomes" id="UP000824109"/>
    </source>
</evidence>
<dbReference type="EMBL" id="DVNB01000096">
    <property type="protein sequence ID" value="HIU58000.1"/>
    <property type="molecule type" value="Genomic_DNA"/>
</dbReference>
<dbReference type="Proteomes" id="UP000824109">
    <property type="component" value="Unassembled WGS sequence"/>
</dbReference>
<dbReference type="PROSITE" id="PS51740">
    <property type="entry name" value="SPOVT_ABRB"/>
    <property type="match status" value="2"/>
</dbReference>
<dbReference type="PANTHER" id="PTHR34701">
    <property type="entry name" value="TRANSCRIPTIONAL REGULATOR MRAZ"/>
    <property type="match status" value="1"/>
</dbReference>
<evidence type="ECO:0000256" key="6">
    <source>
        <dbReference type="ARBA" id="ARBA00023163"/>
    </source>
</evidence>
<dbReference type="GO" id="GO:0005737">
    <property type="term" value="C:cytoplasm"/>
    <property type="evidence" value="ECO:0007669"/>
    <property type="project" value="UniProtKB-UniRule"/>
</dbReference>
<proteinExistence type="inferred from homology"/>
<keyword evidence="2 7" id="KW-0963">Cytoplasm</keyword>
<organism evidence="9 10">
    <name type="scientific">Candidatus Ornithomonoglobus merdipullorum</name>
    <dbReference type="NCBI Taxonomy" id="2840895"/>
    <lineage>
        <taxon>Bacteria</taxon>
        <taxon>Bacillati</taxon>
        <taxon>Bacillota</taxon>
        <taxon>Clostridia</taxon>
        <taxon>Candidatus Ornithomonoglobus</taxon>
    </lineage>
</organism>
<keyword evidence="4 7" id="KW-0805">Transcription regulation</keyword>
<comment type="similarity">
    <text evidence="7">Belongs to the MraZ family.</text>
</comment>
<comment type="subcellular location">
    <subcellularLocation>
        <location evidence="7">Cytoplasm</location>
        <location evidence="7">Nucleoid</location>
    </subcellularLocation>
</comment>
<dbReference type="PANTHER" id="PTHR34701:SF1">
    <property type="entry name" value="TRANSCRIPTIONAL REGULATOR MRAZ"/>
    <property type="match status" value="1"/>
</dbReference>
<feature type="domain" description="SpoVT-AbrB" evidence="8">
    <location>
        <begin position="7"/>
        <end position="50"/>
    </location>
</feature>
<dbReference type="InterPro" id="IPR007159">
    <property type="entry name" value="SpoVT-AbrB_dom"/>
</dbReference>
<evidence type="ECO:0000256" key="5">
    <source>
        <dbReference type="ARBA" id="ARBA00023125"/>
    </source>
</evidence>
<reference evidence="9" key="2">
    <citation type="journal article" date="2021" name="PeerJ">
        <title>Extensive microbial diversity within the chicken gut microbiome revealed by metagenomics and culture.</title>
        <authorList>
            <person name="Gilroy R."/>
            <person name="Ravi A."/>
            <person name="Getino M."/>
            <person name="Pursley I."/>
            <person name="Horton D.L."/>
            <person name="Alikhan N.F."/>
            <person name="Baker D."/>
            <person name="Gharbi K."/>
            <person name="Hall N."/>
            <person name="Watson M."/>
            <person name="Adriaenssens E.M."/>
            <person name="Foster-Nyarko E."/>
            <person name="Jarju S."/>
            <person name="Secka A."/>
            <person name="Antonio M."/>
            <person name="Oren A."/>
            <person name="Chaudhuri R.R."/>
            <person name="La Ragione R."/>
            <person name="Hildebrand F."/>
            <person name="Pallen M.J."/>
        </authorList>
    </citation>
    <scope>NUCLEOTIDE SEQUENCE</scope>
    <source>
        <strain evidence="9">USAMLcec3-3695</strain>
    </source>
</reference>
<evidence type="ECO:0000256" key="1">
    <source>
        <dbReference type="ARBA" id="ARBA00013860"/>
    </source>
</evidence>
<protein>
    <recommendedName>
        <fullName evidence="1 7">Transcriptional regulator MraZ</fullName>
    </recommendedName>
</protein>
<dbReference type="CDD" id="cd16321">
    <property type="entry name" value="MraZ_C"/>
    <property type="match status" value="1"/>
</dbReference>
<dbReference type="InterPro" id="IPR020603">
    <property type="entry name" value="MraZ_dom"/>
</dbReference>
<keyword evidence="3" id="KW-0677">Repeat</keyword>
<keyword evidence="6 7" id="KW-0804">Transcription</keyword>
<dbReference type="AlphaFoldDB" id="A0A9D1MCT0"/>
<dbReference type="InterPro" id="IPR035642">
    <property type="entry name" value="MraZ_N"/>
</dbReference>
<feature type="domain" description="SpoVT-AbrB" evidence="8">
    <location>
        <begin position="80"/>
        <end position="123"/>
    </location>
</feature>
<comment type="caution">
    <text evidence="9">The sequence shown here is derived from an EMBL/GenBank/DDBJ whole genome shotgun (WGS) entry which is preliminary data.</text>
</comment>
<reference evidence="9" key="1">
    <citation type="submission" date="2020-10" db="EMBL/GenBank/DDBJ databases">
        <authorList>
            <person name="Gilroy R."/>
        </authorList>
    </citation>
    <scope>NUCLEOTIDE SEQUENCE</scope>
    <source>
        <strain evidence="9">USAMLcec3-3695</strain>
    </source>
</reference>
<keyword evidence="5 7" id="KW-0238">DNA-binding</keyword>
<gene>
    <name evidence="7 9" type="primary">mraZ</name>
    <name evidence="9" type="ORF">IAA61_09370</name>
</gene>
<comment type="subunit">
    <text evidence="7">Forms oligomers.</text>
</comment>
<dbReference type="GO" id="GO:0009295">
    <property type="term" value="C:nucleoid"/>
    <property type="evidence" value="ECO:0007669"/>
    <property type="project" value="UniProtKB-SubCell"/>
</dbReference>
<dbReference type="HAMAP" id="MF_01008">
    <property type="entry name" value="MraZ"/>
    <property type="match status" value="1"/>
</dbReference>
<dbReference type="Gene3D" id="3.40.1550.20">
    <property type="entry name" value="Transcriptional regulator MraZ domain"/>
    <property type="match status" value="1"/>
</dbReference>
<dbReference type="InterPro" id="IPR003444">
    <property type="entry name" value="MraZ"/>
</dbReference>
<dbReference type="GO" id="GO:0003700">
    <property type="term" value="F:DNA-binding transcription factor activity"/>
    <property type="evidence" value="ECO:0007669"/>
    <property type="project" value="UniProtKB-UniRule"/>
</dbReference>
<accession>A0A9D1MCT0</accession>
<evidence type="ECO:0000259" key="8">
    <source>
        <dbReference type="PROSITE" id="PS51740"/>
    </source>
</evidence>
<dbReference type="Pfam" id="PF02381">
    <property type="entry name" value="MraZ"/>
    <property type="match status" value="2"/>
</dbReference>